<comment type="caution">
    <text evidence="3">The sequence shown here is derived from an EMBL/GenBank/DDBJ whole genome shotgun (WGS) entry which is preliminary data.</text>
</comment>
<dbReference type="GeneID" id="37008224"/>
<dbReference type="GO" id="GO:0016020">
    <property type="term" value="C:membrane"/>
    <property type="evidence" value="ECO:0007669"/>
    <property type="project" value="TreeGrafter"/>
</dbReference>
<accession>A0A2V1AZC4</accession>
<dbReference type="Gene3D" id="3.40.50.1820">
    <property type="entry name" value="alpha/beta hydrolase"/>
    <property type="match status" value="1"/>
</dbReference>
<dbReference type="VEuPathDB" id="FungiDB:CXQ85_002893"/>
<keyword evidence="1" id="KW-0812">Transmembrane</keyword>
<sequence length="301" mass="33942">MGSFAFLSKLFYPVKMLALLGLSISGAALVGLYTFQSSLIYPASMNDGHGYCARPEEFGMPDYEDLYLDTEDGESLHCYCLKHDKKSPDYTNKTVLILSPNAGNIGHALPIVSMFYKNFGYNVFIYSYRGYGKSTGKPSETGLRLDAQAIMSYIAQDEQLSQSSLILYGRSLGGAVAIYISSLMGASVQGLILENTFLSIPKTVPHIFPFLKYFTMFVHQKWESERLVPLIPSNIPVLFFSARKDEIVPPNHMDKIHELSQSTDKTFFKYPNSQHNDTVIQLDYWERVHEFIKNKVNPAGY</sequence>
<dbReference type="AlphaFoldDB" id="A0A2V1AZC4"/>
<dbReference type="PANTHER" id="PTHR12277">
    <property type="entry name" value="ALPHA/BETA HYDROLASE DOMAIN-CONTAINING PROTEIN"/>
    <property type="match status" value="1"/>
</dbReference>
<dbReference type="GO" id="GO:0008474">
    <property type="term" value="F:palmitoyl-(protein) hydrolase activity"/>
    <property type="evidence" value="ECO:0007669"/>
    <property type="project" value="TreeGrafter"/>
</dbReference>
<dbReference type="OrthoDB" id="10249433at2759"/>
<name>A0A2V1AZC4_9ASCO</name>
<proteinExistence type="predicted"/>
<dbReference type="STRING" id="45357.A0A2V1AZC4"/>
<evidence type="ECO:0000259" key="2">
    <source>
        <dbReference type="Pfam" id="PF12146"/>
    </source>
</evidence>
<dbReference type="EMBL" id="PKFO01000010">
    <property type="protein sequence ID" value="PVH23164.1"/>
    <property type="molecule type" value="Genomic_DNA"/>
</dbReference>
<protein>
    <recommendedName>
        <fullName evidence="2">Serine aminopeptidase S33 domain-containing protein</fullName>
    </recommendedName>
</protein>
<dbReference type="InterPro" id="IPR022742">
    <property type="entry name" value="Hydrolase_4"/>
</dbReference>
<keyword evidence="1" id="KW-1133">Transmembrane helix</keyword>
<dbReference type="SUPFAM" id="SSF53474">
    <property type="entry name" value="alpha/beta-Hydrolases"/>
    <property type="match status" value="1"/>
</dbReference>
<evidence type="ECO:0000313" key="3">
    <source>
        <dbReference type="EMBL" id="PVH23164.1"/>
    </source>
</evidence>
<dbReference type="InterPro" id="IPR029058">
    <property type="entry name" value="AB_hydrolase_fold"/>
</dbReference>
<feature type="domain" description="Serine aminopeptidase S33" evidence="2">
    <location>
        <begin position="118"/>
        <end position="220"/>
    </location>
</feature>
<feature type="transmembrane region" description="Helical" evidence="1">
    <location>
        <begin position="12"/>
        <end position="35"/>
    </location>
</feature>
<keyword evidence="1" id="KW-0472">Membrane</keyword>
<organism evidence="3 4">
    <name type="scientific">Candidozyma haemuli</name>
    <dbReference type="NCBI Taxonomy" id="45357"/>
    <lineage>
        <taxon>Eukaryota</taxon>
        <taxon>Fungi</taxon>
        <taxon>Dikarya</taxon>
        <taxon>Ascomycota</taxon>
        <taxon>Saccharomycotina</taxon>
        <taxon>Pichiomycetes</taxon>
        <taxon>Metschnikowiaceae</taxon>
        <taxon>Candidozyma</taxon>
    </lineage>
</organism>
<dbReference type="Pfam" id="PF12146">
    <property type="entry name" value="Hydrolase_4"/>
    <property type="match status" value="1"/>
</dbReference>
<dbReference type="RefSeq" id="XP_025344104.1">
    <property type="nucleotide sequence ID" value="XM_025486554.1"/>
</dbReference>
<evidence type="ECO:0000256" key="1">
    <source>
        <dbReference type="SAM" id="Phobius"/>
    </source>
</evidence>
<dbReference type="Proteomes" id="UP000244309">
    <property type="component" value="Unassembled WGS sequence"/>
</dbReference>
<reference evidence="3 4" key="1">
    <citation type="submission" date="2017-12" db="EMBL/GenBank/DDBJ databases">
        <title>Genome Sequence of a Multidrug-Resistant Candida haemulonii Isolate from a Patient with Chronic Leg Ulcers in Israel.</title>
        <authorList>
            <person name="Chow N.A."/>
            <person name="Gade L."/>
            <person name="Batra D."/>
            <person name="Rowe L.A."/>
            <person name="Ben-Ami R."/>
            <person name="Loparev V.N."/>
            <person name="Litvintseva A.P."/>
        </authorList>
    </citation>
    <scope>NUCLEOTIDE SEQUENCE [LARGE SCALE GENOMIC DNA]</scope>
    <source>
        <strain evidence="3 4">B11899</strain>
    </source>
</reference>
<evidence type="ECO:0000313" key="4">
    <source>
        <dbReference type="Proteomes" id="UP000244309"/>
    </source>
</evidence>
<gene>
    <name evidence="3" type="ORF">CXQ85_002893</name>
</gene>
<keyword evidence="4" id="KW-1185">Reference proteome</keyword>
<dbReference type="PANTHER" id="PTHR12277:SF81">
    <property type="entry name" value="PROTEIN ABHD13"/>
    <property type="match status" value="1"/>
</dbReference>